<evidence type="ECO:0000313" key="5">
    <source>
        <dbReference type="Proteomes" id="UP001490365"/>
    </source>
</evidence>
<dbReference type="InterPro" id="IPR011990">
    <property type="entry name" value="TPR-like_helical_dom_sf"/>
</dbReference>
<dbReference type="Pfam" id="PF00196">
    <property type="entry name" value="GerE"/>
    <property type="match status" value="1"/>
</dbReference>
<gene>
    <name evidence="4" type="ORF">ABT211_39395</name>
</gene>
<dbReference type="Gene3D" id="1.25.40.10">
    <property type="entry name" value="Tetratricopeptide repeat domain"/>
    <property type="match status" value="1"/>
</dbReference>
<evidence type="ECO:0000313" key="4">
    <source>
        <dbReference type="EMBL" id="MER6273292.1"/>
    </source>
</evidence>
<organism evidence="4 5">
    <name type="scientific">Streptomyces sp. 900105755</name>
    <dbReference type="NCBI Taxonomy" id="3154389"/>
    <lineage>
        <taxon>Bacteria</taxon>
        <taxon>Bacillati</taxon>
        <taxon>Actinomycetota</taxon>
        <taxon>Actinomycetes</taxon>
        <taxon>Kitasatosporales</taxon>
        <taxon>Streptomycetaceae</taxon>
        <taxon>Streptomyces</taxon>
    </lineage>
</organism>
<accession>A0ABV1TTE3</accession>
<dbReference type="PANTHER" id="PTHR16305:SF35">
    <property type="entry name" value="TRANSCRIPTIONAL ACTIVATOR DOMAIN"/>
    <property type="match status" value="1"/>
</dbReference>
<dbReference type="PROSITE" id="PS50043">
    <property type="entry name" value="HTH_LUXR_2"/>
    <property type="match status" value="1"/>
</dbReference>
<dbReference type="Gene3D" id="1.10.10.10">
    <property type="entry name" value="Winged helix-like DNA-binding domain superfamily/Winged helix DNA-binding domain"/>
    <property type="match status" value="1"/>
</dbReference>
<dbReference type="CDD" id="cd06170">
    <property type="entry name" value="LuxR_C_like"/>
    <property type="match status" value="1"/>
</dbReference>
<dbReference type="RefSeq" id="WP_351961569.1">
    <property type="nucleotide sequence ID" value="NZ_JBEOZM010000029.1"/>
</dbReference>
<dbReference type="Pfam" id="PF13191">
    <property type="entry name" value="AAA_16"/>
    <property type="match status" value="1"/>
</dbReference>
<dbReference type="SUPFAM" id="SSF48452">
    <property type="entry name" value="TPR-like"/>
    <property type="match status" value="1"/>
</dbReference>
<keyword evidence="5" id="KW-1185">Reference proteome</keyword>
<dbReference type="InterPro" id="IPR036388">
    <property type="entry name" value="WH-like_DNA-bd_sf"/>
</dbReference>
<dbReference type="PRINTS" id="PR00038">
    <property type="entry name" value="HTHLUXR"/>
</dbReference>
<proteinExistence type="predicted"/>
<dbReference type="SUPFAM" id="SSF46894">
    <property type="entry name" value="C-terminal effector domain of the bipartite response regulators"/>
    <property type="match status" value="1"/>
</dbReference>
<keyword evidence="2" id="KW-0067">ATP-binding</keyword>
<protein>
    <submittedName>
        <fullName evidence="4">AAA family ATPase</fullName>
    </submittedName>
</protein>
<dbReference type="PANTHER" id="PTHR16305">
    <property type="entry name" value="TESTICULAR SOLUBLE ADENYLYL CYCLASE"/>
    <property type="match status" value="1"/>
</dbReference>
<dbReference type="InterPro" id="IPR000792">
    <property type="entry name" value="Tscrpt_reg_LuxR_C"/>
</dbReference>
<sequence>MLERAGSEGLFVGRLGESARLAECADRVRAGESWLAVVEGEAGIGKTALLRRFAASLDDHTVLWATADASETGFSGGVIGQLTRRVDRELLAQFPLLAGEPPAGAAPHAVGGQLLLLLGALQESGRPVAVMVDDLQWADRLSVQALGFVLRRLWADRVLTVLATRPDAEAAAEPLDRLLRSLDRTVRLELRGLGDGEVAQLAQGLVAGRLAAGLIERLYTYTQGHPLYVRMVLAEVPAAALHDGVLERWPVPPSLRVGIRAQLNRLPKGSRDLLAALAVLDARVPLATAGRLAQVADPVRALGPALASGLAQWWPMEHQSPVALVHALHRDAVYETLTPERRRALHAGAAAVVSTSAGWAHRVAAAGGPDARLADELEESGMREAANGRNALAATRLLWAASLSEHREEHERRLLTACAQSLLTMLPGWSAKLRPQVEEYAPGPLRSCVLGVMDMMAGQFAAAEAHLDRAWQDALAQPAADWVAVLAGTFLANITLWHGRGAQTVEVARRTLAIGDLDPATTDFTRAALATGRLWHRGPRAALEDLTHLPDDGSAVPDHSLDTLATRGVLRLFLGELAPARADLQTAAARDRQGAGAKMGPLTLALLSVVHYLAGDWNESESVADRALAVAATHDQLLGDAAARFSAVCVLAGRGEWDAALDHVDKLARLAKTLGASTEIVYWSLAGATVAQARADHPAMLRALTPLLDGTPGSAGGTVRLRYRPFGLWQQSLLVEALTGCGQPEAAAAALDEMRRAFDGTGYLRVVVARLAGLVAEARGRPHDALEIYEQAVAAVAAATEPADAPPLHRALLEQEYGRLLLATKAASRRTAAMWLHTAHGRFSALRATPFLQRCDARLAAGGLTAPPQAPSRLLTLTERELSVAYVVAGGRTNQEAAAELYVSQKTVEYHLSHIYAKLGISSRRQLGQALQALES</sequence>
<name>A0ABV1TTE3_9ACTN</name>
<feature type="domain" description="HTH luxR-type" evidence="3">
    <location>
        <begin position="870"/>
        <end position="935"/>
    </location>
</feature>
<evidence type="ECO:0000259" key="3">
    <source>
        <dbReference type="PROSITE" id="PS50043"/>
    </source>
</evidence>
<dbReference type="EMBL" id="JBEOZM010000029">
    <property type="protein sequence ID" value="MER6273292.1"/>
    <property type="molecule type" value="Genomic_DNA"/>
</dbReference>
<comment type="caution">
    <text evidence="4">The sequence shown here is derived from an EMBL/GenBank/DDBJ whole genome shotgun (WGS) entry which is preliminary data.</text>
</comment>
<reference evidence="4 5" key="1">
    <citation type="submission" date="2024-06" db="EMBL/GenBank/DDBJ databases">
        <title>The Natural Products Discovery Center: Release of the First 8490 Sequenced Strains for Exploring Actinobacteria Biosynthetic Diversity.</title>
        <authorList>
            <person name="Kalkreuter E."/>
            <person name="Kautsar S.A."/>
            <person name="Yang D."/>
            <person name="Bader C.D."/>
            <person name="Teijaro C.N."/>
            <person name="Fluegel L."/>
            <person name="Davis C.M."/>
            <person name="Simpson J.R."/>
            <person name="Lauterbach L."/>
            <person name="Steele A.D."/>
            <person name="Gui C."/>
            <person name="Meng S."/>
            <person name="Li G."/>
            <person name="Viehrig K."/>
            <person name="Ye F."/>
            <person name="Su P."/>
            <person name="Kiefer A.F."/>
            <person name="Nichols A."/>
            <person name="Cepeda A.J."/>
            <person name="Yan W."/>
            <person name="Fan B."/>
            <person name="Jiang Y."/>
            <person name="Adhikari A."/>
            <person name="Zheng C.-J."/>
            <person name="Schuster L."/>
            <person name="Cowan T.M."/>
            <person name="Smanski M.J."/>
            <person name="Chevrette M.G."/>
            <person name="De Carvalho L.P.S."/>
            <person name="Shen B."/>
        </authorList>
    </citation>
    <scope>NUCLEOTIDE SEQUENCE [LARGE SCALE GENOMIC DNA]</scope>
    <source>
        <strain evidence="4 5">NPDC001694</strain>
    </source>
</reference>
<dbReference type="SUPFAM" id="SSF52540">
    <property type="entry name" value="P-loop containing nucleoside triphosphate hydrolases"/>
    <property type="match status" value="1"/>
</dbReference>
<dbReference type="SMART" id="SM00421">
    <property type="entry name" value="HTH_LUXR"/>
    <property type="match status" value="1"/>
</dbReference>
<evidence type="ECO:0000256" key="1">
    <source>
        <dbReference type="ARBA" id="ARBA00022741"/>
    </source>
</evidence>
<keyword evidence="1" id="KW-0547">Nucleotide-binding</keyword>
<dbReference type="Proteomes" id="UP001490365">
    <property type="component" value="Unassembled WGS sequence"/>
</dbReference>
<dbReference type="InterPro" id="IPR027417">
    <property type="entry name" value="P-loop_NTPase"/>
</dbReference>
<evidence type="ECO:0000256" key="2">
    <source>
        <dbReference type="ARBA" id="ARBA00022840"/>
    </source>
</evidence>
<dbReference type="InterPro" id="IPR016032">
    <property type="entry name" value="Sig_transdc_resp-reg_C-effctor"/>
</dbReference>
<dbReference type="InterPro" id="IPR041664">
    <property type="entry name" value="AAA_16"/>
</dbReference>